<dbReference type="Proteomes" id="UP000325780">
    <property type="component" value="Unassembled WGS sequence"/>
</dbReference>
<dbReference type="AlphaFoldDB" id="A0A5N6U702"/>
<accession>A0A5N6U702</accession>
<protein>
    <submittedName>
        <fullName evidence="2">Uncharacterized protein</fullName>
    </submittedName>
</protein>
<keyword evidence="1" id="KW-0812">Transmembrane</keyword>
<gene>
    <name evidence="2" type="ORF">BDV25DRAFT_147613</name>
</gene>
<evidence type="ECO:0000256" key="1">
    <source>
        <dbReference type="SAM" id="Phobius"/>
    </source>
</evidence>
<sequence length="97" mass="11366">MPPDQLQVILINSKLRPVLDVDILRIEVFKLRLVDFGEDRLVVRPGIFVIIIIVIVNGRRGLGCWFFVFVFAFFFGGDSTRRVCRFRTRRHCLSTRL</sequence>
<dbReference type="EMBL" id="ML742029">
    <property type="protein sequence ID" value="KAE8154386.1"/>
    <property type="molecule type" value="Genomic_DNA"/>
</dbReference>
<keyword evidence="3" id="KW-1185">Reference proteome</keyword>
<keyword evidence="1" id="KW-0472">Membrane</keyword>
<feature type="transmembrane region" description="Helical" evidence="1">
    <location>
        <begin position="47"/>
        <end position="75"/>
    </location>
</feature>
<proteinExistence type="predicted"/>
<evidence type="ECO:0000313" key="2">
    <source>
        <dbReference type="EMBL" id="KAE8154386.1"/>
    </source>
</evidence>
<keyword evidence="1" id="KW-1133">Transmembrane helix</keyword>
<organism evidence="2 3">
    <name type="scientific">Aspergillus avenaceus</name>
    <dbReference type="NCBI Taxonomy" id="36643"/>
    <lineage>
        <taxon>Eukaryota</taxon>
        <taxon>Fungi</taxon>
        <taxon>Dikarya</taxon>
        <taxon>Ascomycota</taxon>
        <taxon>Pezizomycotina</taxon>
        <taxon>Eurotiomycetes</taxon>
        <taxon>Eurotiomycetidae</taxon>
        <taxon>Eurotiales</taxon>
        <taxon>Aspergillaceae</taxon>
        <taxon>Aspergillus</taxon>
        <taxon>Aspergillus subgen. Circumdati</taxon>
    </lineage>
</organism>
<evidence type="ECO:0000313" key="3">
    <source>
        <dbReference type="Proteomes" id="UP000325780"/>
    </source>
</evidence>
<reference evidence="2 3" key="1">
    <citation type="submission" date="2019-04" db="EMBL/GenBank/DDBJ databases">
        <title>Friends and foes A comparative genomics study of 23 Aspergillus species from section Flavi.</title>
        <authorList>
            <consortium name="DOE Joint Genome Institute"/>
            <person name="Kjaerbolling I."/>
            <person name="Vesth T."/>
            <person name="Frisvad J.C."/>
            <person name="Nybo J.L."/>
            <person name="Theobald S."/>
            <person name="Kildgaard S."/>
            <person name="Isbrandt T."/>
            <person name="Kuo A."/>
            <person name="Sato A."/>
            <person name="Lyhne E.K."/>
            <person name="Kogle M.E."/>
            <person name="Wiebenga A."/>
            <person name="Kun R.S."/>
            <person name="Lubbers R.J."/>
            <person name="Makela M.R."/>
            <person name="Barry K."/>
            <person name="Chovatia M."/>
            <person name="Clum A."/>
            <person name="Daum C."/>
            <person name="Haridas S."/>
            <person name="He G."/>
            <person name="LaButti K."/>
            <person name="Lipzen A."/>
            <person name="Mondo S."/>
            <person name="Riley R."/>
            <person name="Salamov A."/>
            <person name="Simmons B.A."/>
            <person name="Magnuson J.K."/>
            <person name="Henrissat B."/>
            <person name="Mortensen U.H."/>
            <person name="Larsen T.O."/>
            <person name="Devries R.P."/>
            <person name="Grigoriev I.V."/>
            <person name="Machida M."/>
            <person name="Baker S.E."/>
            <person name="Andersen M.R."/>
        </authorList>
    </citation>
    <scope>NUCLEOTIDE SEQUENCE [LARGE SCALE GENOMIC DNA]</scope>
    <source>
        <strain evidence="2 3">IBT 18842</strain>
    </source>
</reference>
<name>A0A5N6U702_ASPAV</name>